<organism evidence="2 3">
    <name type="scientific">Pelagomonas calceolata</name>
    <dbReference type="NCBI Taxonomy" id="35677"/>
    <lineage>
        <taxon>Eukaryota</taxon>
        <taxon>Sar</taxon>
        <taxon>Stramenopiles</taxon>
        <taxon>Ochrophyta</taxon>
        <taxon>Pelagophyceae</taxon>
        <taxon>Pelagomonadales</taxon>
        <taxon>Pelagomonadaceae</taxon>
        <taxon>Pelagomonas</taxon>
    </lineage>
</organism>
<feature type="region of interest" description="Disordered" evidence="1">
    <location>
        <begin position="17"/>
        <end position="53"/>
    </location>
</feature>
<dbReference type="AlphaFoldDB" id="A0A8J2S4E8"/>
<feature type="non-terminal residue" evidence="2">
    <location>
        <position position="1"/>
    </location>
</feature>
<gene>
    <name evidence="2" type="ORF">PECAL_1P08940</name>
</gene>
<evidence type="ECO:0000313" key="2">
    <source>
        <dbReference type="EMBL" id="CAH0364527.1"/>
    </source>
</evidence>
<keyword evidence="3" id="KW-1185">Reference proteome</keyword>
<name>A0A8J2S4E8_9STRA</name>
<feature type="region of interest" description="Disordered" evidence="1">
    <location>
        <begin position="231"/>
        <end position="276"/>
    </location>
</feature>
<evidence type="ECO:0000256" key="1">
    <source>
        <dbReference type="SAM" id="MobiDB-lite"/>
    </source>
</evidence>
<reference evidence="2" key="1">
    <citation type="submission" date="2021-11" db="EMBL/GenBank/DDBJ databases">
        <authorList>
            <consortium name="Genoscope - CEA"/>
            <person name="William W."/>
        </authorList>
    </citation>
    <scope>NUCLEOTIDE SEQUENCE</scope>
</reference>
<comment type="caution">
    <text evidence="2">The sequence shown here is derived from an EMBL/GenBank/DDBJ whole genome shotgun (WGS) entry which is preliminary data.</text>
</comment>
<proteinExistence type="predicted"/>
<feature type="compositionally biased region" description="Low complexity" evidence="1">
    <location>
        <begin position="254"/>
        <end position="263"/>
    </location>
</feature>
<evidence type="ECO:0000313" key="3">
    <source>
        <dbReference type="Proteomes" id="UP000789595"/>
    </source>
</evidence>
<sequence>EIRRRITGIDRRFVGIERSVASRRPTRPGPGDPGCRPASRRAEPAGPSEAPPLRQVHRDLLHHREERGALTESETRDLLTTHPSTSTQAAKQACLRAKLGTNSLDPRCEALVAGRAAALKACRPVAAAIGCAQGPVPIACMQRRYRKAGADTLLAGTACALALDRLAGHKAASQASNRAADERQARIAAILKAMPPAEAGGIRGEHARLVAAAHLADQEARATTDYLARGYPSSTLPDGTHVKATRVGHGSGGARRSPGASPGQGLGSSPWPDSLFQSSPELAQLLQGGMGGAASSSPWDPAEVRSWSDPAYRKHRRHHKNALQMVGV</sequence>
<protein>
    <submittedName>
        <fullName evidence="2">Uncharacterized protein</fullName>
    </submittedName>
</protein>
<accession>A0A8J2S4E8</accession>
<dbReference type="EMBL" id="CAKKNE010000001">
    <property type="protein sequence ID" value="CAH0364527.1"/>
    <property type="molecule type" value="Genomic_DNA"/>
</dbReference>
<dbReference type="Proteomes" id="UP000789595">
    <property type="component" value="Unassembled WGS sequence"/>
</dbReference>